<evidence type="ECO:0000259" key="9">
    <source>
        <dbReference type="PROSITE" id="PS51233"/>
    </source>
</evidence>
<evidence type="ECO:0000313" key="10">
    <source>
        <dbReference type="EMBL" id="KAJ8298651.1"/>
    </source>
</evidence>
<keyword evidence="6" id="KW-0732">Signal</keyword>
<dbReference type="InterPro" id="IPR005533">
    <property type="entry name" value="AMOP_dom"/>
</dbReference>
<evidence type="ECO:0000313" key="11">
    <source>
        <dbReference type="Proteomes" id="UP001217089"/>
    </source>
</evidence>
<keyword evidence="2" id="KW-0812">Transmembrane</keyword>
<feature type="signal peptide" evidence="6">
    <location>
        <begin position="1"/>
        <end position="19"/>
    </location>
</feature>
<keyword evidence="11" id="KW-1185">Reference proteome</keyword>
<dbReference type="InterPro" id="IPR001846">
    <property type="entry name" value="VWF_type-D"/>
</dbReference>
<comment type="subcellular location">
    <subcellularLocation>
        <location evidence="1">Membrane</location>
    </subcellularLocation>
</comment>
<feature type="domain" description="NIDO" evidence="8">
    <location>
        <begin position="740"/>
        <end position="913"/>
    </location>
</feature>
<evidence type="ECO:0000256" key="2">
    <source>
        <dbReference type="ARBA" id="ARBA00022692"/>
    </source>
</evidence>
<organism evidence="10 11">
    <name type="scientific">Tegillarca granosa</name>
    <name type="common">Malaysian cockle</name>
    <name type="synonym">Anadara granosa</name>
    <dbReference type="NCBI Taxonomy" id="220873"/>
    <lineage>
        <taxon>Eukaryota</taxon>
        <taxon>Metazoa</taxon>
        <taxon>Spiralia</taxon>
        <taxon>Lophotrochozoa</taxon>
        <taxon>Mollusca</taxon>
        <taxon>Bivalvia</taxon>
        <taxon>Autobranchia</taxon>
        <taxon>Pteriomorphia</taxon>
        <taxon>Arcoida</taxon>
        <taxon>Arcoidea</taxon>
        <taxon>Arcidae</taxon>
        <taxon>Tegillarca</taxon>
    </lineage>
</organism>
<keyword evidence="3" id="KW-1133">Transmembrane helix</keyword>
<evidence type="ECO:0000259" key="8">
    <source>
        <dbReference type="PROSITE" id="PS51220"/>
    </source>
</evidence>
<dbReference type="PANTHER" id="PTHR13802:SF59">
    <property type="entry name" value="SUSHI DOMAIN-CONTAINING PROTEIN 2"/>
    <property type="match status" value="1"/>
</dbReference>
<sequence>MVYFISIYLVVQCFVLVLASPQLYPYGPSQGDRQLGRNDDGSSPKVPITTLFPFFNNQHDSLYVDTNGAISFLGTLSQYTPAPFPLNNDRRIIAPYWTDVDIRRGGNVFYRESTDSDLLTRATNEIRNVFPEQYKFHASWIFIATWDNVPFYGANSNGLSKRNTFQCVLITNGKHSFALFLYKSIVWTTGTASKGSATTGLGGTPAQVGFNSGNSVNYFAVKGSRTSQIINVGHMSNINVPGKFLFRIDTEKIEAGGCNTQVQGMELCLVDSGLHIGGPCVSKDDFIDIKYGENNNRFNCERENDFQVTCVTPVFYRTGDIKIELIINHDKTNSSREKEGIWSDIFSIIPKSTEKSNGLCYDWHKQDQILPPVENHQPCPCQLRQALLDTGRFHRDPRCNKFLTESDINCLYSGNAIHCVRDYGSGRLCCYDHTGNLMDANGQGGGGTLHRYHYLGENNSNIPFLSNFYYDIVPHLQCCMYVSDIESKNNLEETSCKKFLRRRPASDCYNYRPPRPAFANGDPHIKTLDKLTYTFNGLGEFVLLHNAKKEFTAQVRLEQVVDEKARTLNVTDVFEVQLNSIRVADVLINGEIADFSDIDWIDYTGRIAQNESLFSYPIGKNYTSYIRKDFIPSFTEPNSVDNNTEEICGNDINCLFDLLTTGITEIALFPYGAEYGDQYLEPNDDSSSPKVPIRTLFPFFNNQHDSLYVNTNGAISFLGTLRQFTPDPFPLSNDRRIVAPYWGDVDIRYGGNVSYRESTDPDLLTRATNEIHNVFPQQYKFHASWIFIATWDNVPFFGATSIGMLKCKNAKRFKYQLTHSVLGFVLYRRILLGETELPIFGNDKYFQTIYLNITNYSFDLVLQRNTFQCVLITNGRHSFAMFLYKKLTWTTGTASNGDNSTGLGGTPAQVGMK</sequence>
<evidence type="ECO:0000256" key="4">
    <source>
        <dbReference type="ARBA" id="ARBA00023136"/>
    </source>
</evidence>
<dbReference type="Pfam" id="PF23263">
    <property type="entry name" value="C8-3_MUC4"/>
    <property type="match status" value="1"/>
</dbReference>
<gene>
    <name evidence="10" type="ORF">KUTeg_022711</name>
</gene>
<keyword evidence="5" id="KW-1015">Disulfide bond</keyword>
<name>A0ABQ9E2L8_TEGGR</name>
<feature type="chain" id="PRO_5046103949" evidence="6">
    <location>
        <begin position="20"/>
        <end position="913"/>
    </location>
</feature>
<proteinExistence type="predicted"/>
<dbReference type="PROSITE" id="PS51233">
    <property type="entry name" value="VWFD"/>
    <property type="match status" value="1"/>
</dbReference>
<dbReference type="Pfam" id="PF03782">
    <property type="entry name" value="AMOP"/>
    <property type="match status" value="1"/>
</dbReference>
<dbReference type="EMBL" id="JARBDR010000921">
    <property type="protein sequence ID" value="KAJ8298651.1"/>
    <property type="molecule type" value="Genomic_DNA"/>
</dbReference>
<evidence type="ECO:0000256" key="5">
    <source>
        <dbReference type="ARBA" id="ARBA00023157"/>
    </source>
</evidence>
<evidence type="ECO:0000256" key="6">
    <source>
        <dbReference type="SAM" id="SignalP"/>
    </source>
</evidence>
<comment type="caution">
    <text evidence="10">The sequence shown here is derived from an EMBL/GenBank/DDBJ whole genome shotgun (WGS) entry which is preliminary data.</text>
</comment>
<evidence type="ECO:0000256" key="1">
    <source>
        <dbReference type="ARBA" id="ARBA00004370"/>
    </source>
</evidence>
<accession>A0ABQ9E2L8</accession>
<feature type="domain" description="VWFD" evidence="9">
    <location>
        <begin position="515"/>
        <end position="687"/>
    </location>
</feature>
<dbReference type="Pfam" id="PF06119">
    <property type="entry name" value="NIDO"/>
    <property type="match status" value="3"/>
</dbReference>
<dbReference type="InterPro" id="IPR003886">
    <property type="entry name" value="NIDO_dom"/>
</dbReference>
<dbReference type="PANTHER" id="PTHR13802">
    <property type="entry name" value="MUCIN 4-RELATED"/>
    <property type="match status" value="1"/>
</dbReference>
<keyword evidence="4" id="KW-0472">Membrane</keyword>
<feature type="domain" description="AMOP" evidence="7">
    <location>
        <begin position="352"/>
        <end position="503"/>
    </location>
</feature>
<dbReference type="Proteomes" id="UP001217089">
    <property type="component" value="Unassembled WGS sequence"/>
</dbReference>
<dbReference type="PROSITE" id="PS51220">
    <property type="entry name" value="NIDO"/>
    <property type="match status" value="2"/>
</dbReference>
<dbReference type="SMART" id="SM00723">
    <property type="entry name" value="AMOP"/>
    <property type="match status" value="1"/>
</dbReference>
<dbReference type="PROSITE" id="PS50856">
    <property type="entry name" value="AMOP"/>
    <property type="match status" value="1"/>
</dbReference>
<feature type="domain" description="NIDO" evidence="8">
    <location>
        <begin position="95"/>
        <end position="251"/>
    </location>
</feature>
<dbReference type="InterPro" id="IPR051495">
    <property type="entry name" value="Epithelial_Barrier/Signaling"/>
</dbReference>
<dbReference type="SMART" id="SM00539">
    <property type="entry name" value="NIDO"/>
    <property type="match status" value="1"/>
</dbReference>
<dbReference type="InterPro" id="IPR056619">
    <property type="entry name" value="C8-3_MUC4"/>
</dbReference>
<evidence type="ECO:0000259" key="7">
    <source>
        <dbReference type="PROSITE" id="PS50856"/>
    </source>
</evidence>
<evidence type="ECO:0000256" key="3">
    <source>
        <dbReference type="ARBA" id="ARBA00022989"/>
    </source>
</evidence>
<reference evidence="10 11" key="1">
    <citation type="submission" date="2022-12" db="EMBL/GenBank/DDBJ databases">
        <title>Chromosome-level genome of Tegillarca granosa.</title>
        <authorList>
            <person name="Kim J."/>
        </authorList>
    </citation>
    <scope>NUCLEOTIDE SEQUENCE [LARGE SCALE GENOMIC DNA]</scope>
    <source>
        <strain evidence="10">Teg-2019</strain>
        <tissue evidence="10">Adductor muscle</tissue>
    </source>
</reference>
<protein>
    <submittedName>
        <fullName evidence="10">Uncharacterized protein</fullName>
    </submittedName>
</protein>